<keyword evidence="3" id="KW-0479">Metal-binding</keyword>
<feature type="domain" description="Extradiol ring-cleavage dioxygenase class III enzyme subunit B" evidence="6">
    <location>
        <begin position="10"/>
        <end position="178"/>
    </location>
</feature>
<organism evidence="7 8">
    <name type="scientific">Aspergillus minisclerotigenes</name>
    <dbReference type="NCBI Taxonomy" id="656917"/>
    <lineage>
        <taxon>Eukaryota</taxon>
        <taxon>Fungi</taxon>
        <taxon>Dikarya</taxon>
        <taxon>Ascomycota</taxon>
        <taxon>Pezizomycotina</taxon>
        <taxon>Eurotiomycetes</taxon>
        <taxon>Eurotiomycetidae</taxon>
        <taxon>Eurotiales</taxon>
        <taxon>Aspergillaceae</taxon>
        <taxon>Aspergillus</taxon>
        <taxon>Aspergillus subgen. Circumdati</taxon>
    </lineage>
</organism>
<comment type="similarity">
    <text evidence="2">Belongs to the DODA-type extradiol aromatic ring-opening dioxygenase family.</text>
</comment>
<keyword evidence="4" id="KW-0862">Zinc</keyword>
<evidence type="ECO:0000313" key="8">
    <source>
        <dbReference type="Proteomes" id="UP000326289"/>
    </source>
</evidence>
<accession>A0A5N6J0E0</accession>
<evidence type="ECO:0000256" key="2">
    <source>
        <dbReference type="ARBA" id="ARBA00007581"/>
    </source>
</evidence>
<dbReference type="SUPFAM" id="SSF53213">
    <property type="entry name" value="LigB-like"/>
    <property type="match status" value="1"/>
</dbReference>
<dbReference type="AlphaFoldDB" id="A0A5N6J0E0"/>
<keyword evidence="7" id="KW-0223">Dioxygenase</keyword>
<dbReference type="GO" id="GO:0008270">
    <property type="term" value="F:zinc ion binding"/>
    <property type="evidence" value="ECO:0007669"/>
    <property type="project" value="InterPro"/>
</dbReference>
<evidence type="ECO:0000256" key="5">
    <source>
        <dbReference type="ARBA" id="ARBA00023002"/>
    </source>
</evidence>
<reference evidence="7 8" key="1">
    <citation type="submission" date="2019-04" db="EMBL/GenBank/DDBJ databases">
        <title>Fungal friends and foes A comparative genomics study of 23 Aspergillus species from section Flavi.</title>
        <authorList>
            <consortium name="DOE Joint Genome Institute"/>
            <person name="Kjaerbolling I."/>
            <person name="Vesth T.C."/>
            <person name="Frisvad J.C."/>
            <person name="Nybo J.L."/>
            <person name="Theobald S."/>
            <person name="Kildgaard S."/>
            <person name="Petersen T.I."/>
            <person name="Kuo A."/>
            <person name="Sato A."/>
            <person name="Lyhne E.K."/>
            <person name="Kogle M.E."/>
            <person name="Wiebenga A."/>
            <person name="Kun R.S."/>
            <person name="Lubbers R.J."/>
            <person name="Makela M.R."/>
            <person name="Barry K."/>
            <person name="Chovatia M."/>
            <person name="Clum A."/>
            <person name="Daum C."/>
            <person name="Haridas S."/>
            <person name="He G."/>
            <person name="LaButti K."/>
            <person name="Lipzen A."/>
            <person name="Mondo S."/>
            <person name="Pangilinan J."/>
            <person name="Riley R."/>
            <person name="Salamov A."/>
            <person name="Simmons B.A."/>
            <person name="Magnuson J.K."/>
            <person name="Henrissat B."/>
            <person name="Mortensen U.H."/>
            <person name="Larsen T.O."/>
            <person name="De vries R.P."/>
            <person name="Grigoriev I.V."/>
            <person name="Machida M."/>
            <person name="Baker S.E."/>
            <person name="Andersen M.R."/>
        </authorList>
    </citation>
    <scope>NUCLEOTIDE SEQUENCE [LARGE SCALE GENOMIC DNA]</scope>
    <source>
        <strain evidence="7 8">CBS 117635</strain>
    </source>
</reference>
<evidence type="ECO:0000256" key="3">
    <source>
        <dbReference type="ARBA" id="ARBA00022723"/>
    </source>
</evidence>
<dbReference type="Gene3D" id="3.40.830.10">
    <property type="entry name" value="LigB-like"/>
    <property type="match status" value="1"/>
</dbReference>
<evidence type="ECO:0000256" key="4">
    <source>
        <dbReference type="ARBA" id="ARBA00022833"/>
    </source>
</evidence>
<sequence>MDDAKRARSLFFSHGSGPYVLMGNDHQKPLIDVLQSNAYILDNARGIILFTAHWEASQPHISAGQTPQIYYDYAGAPGLPQEAYEYKYPAPGNPDLAARIAQTLEGAGFQPVLDTTRGWDHGLFVPLIVMRPHADLPVVQMSILNGVCDEDAAERNLRYGAAMKQFRDDGYVLLFSGSS</sequence>
<dbReference type="PANTHER" id="PTHR30096">
    <property type="entry name" value="4,5-DOPA DIOXYGENASE EXTRADIOL-LIKE PROTEIN"/>
    <property type="match status" value="1"/>
</dbReference>
<dbReference type="InterPro" id="IPR004183">
    <property type="entry name" value="Xdiol_dOase_suB"/>
</dbReference>
<dbReference type="CDD" id="cd07363">
    <property type="entry name" value="45_DOPA_Dioxygenase"/>
    <property type="match status" value="1"/>
</dbReference>
<name>A0A5N6J0E0_9EURO</name>
<dbReference type="GO" id="GO:0008198">
    <property type="term" value="F:ferrous iron binding"/>
    <property type="evidence" value="ECO:0007669"/>
    <property type="project" value="InterPro"/>
</dbReference>
<protein>
    <submittedName>
        <fullName evidence="7">Extradiol ring-cleavage dioxygenase, class III enzyme, subunit B</fullName>
    </submittedName>
</protein>
<keyword evidence="8" id="KW-1185">Reference proteome</keyword>
<dbReference type="InterPro" id="IPR014436">
    <property type="entry name" value="Extradiol_dOase_DODA"/>
</dbReference>
<dbReference type="PANTHER" id="PTHR30096:SF0">
    <property type="entry name" value="4,5-DOPA DIOXYGENASE EXTRADIOL-LIKE PROTEIN"/>
    <property type="match status" value="1"/>
</dbReference>
<dbReference type="GO" id="GO:0016702">
    <property type="term" value="F:oxidoreductase activity, acting on single donors with incorporation of molecular oxygen, incorporation of two atoms of oxygen"/>
    <property type="evidence" value="ECO:0007669"/>
    <property type="project" value="UniProtKB-ARBA"/>
</dbReference>
<evidence type="ECO:0000313" key="7">
    <source>
        <dbReference type="EMBL" id="KAB8272246.1"/>
    </source>
</evidence>
<gene>
    <name evidence="7" type="ORF">BDV30DRAFT_239693</name>
</gene>
<evidence type="ECO:0000256" key="1">
    <source>
        <dbReference type="ARBA" id="ARBA00001947"/>
    </source>
</evidence>
<dbReference type="Pfam" id="PF02900">
    <property type="entry name" value="LigB"/>
    <property type="match status" value="1"/>
</dbReference>
<comment type="cofactor">
    <cofactor evidence="1">
        <name>Zn(2+)</name>
        <dbReference type="ChEBI" id="CHEBI:29105"/>
    </cofactor>
</comment>
<dbReference type="Proteomes" id="UP000326289">
    <property type="component" value="Unassembled WGS sequence"/>
</dbReference>
<evidence type="ECO:0000259" key="6">
    <source>
        <dbReference type="Pfam" id="PF02900"/>
    </source>
</evidence>
<keyword evidence="5" id="KW-0560">Oxidoreductase</keyword>
<proteinExistence type="inferred from homology"/>
<dbReference type="EMBL" id="ML732807">
    <property type="protein sequence ID" value="KAB8272246.1"/>
    <property type="molecule type" value="Genomic_DNA"/>
</dbReference>